<dbReference type="Pfam" id="PF11754">
    <property type="entry name" value="Velvet"/>
    <property type="match status" value="1"/>
</dbReference>
<feature type="domain" description="Velvet" evidence="6">
    <location>
        <begin position="185"/>
        <end position="396"/>
    </location>
</feature>
<dbReference type="InterPro" id="IPR038491">
    <property type="entry name" value="Velvet_dom_sf"/>
</dbReference>
<evidence type="ECO:0000313" key="8">
    <source>
        <dbReference type="Proteomes" id="UP000740926"/>
    </source>
</evidence>
<dbReference type="InterPro" id="IPR021740">
    <property type="entry name" value="Velvet"/>
</dbReference>
<evidence type="ECO:0000256" key="3">
    <source>
        <dbReference type="ARBA" id="ARBA00023163"/>
    </source>
</evidence>
<comment type="subcellular location">
    <subcellularLocation>
        <location evidence="1">Nucleus</location>
    </subcellularLocation>
</comment>
<feature type="region of interest" description="Disordered" evidence="5">
    <location>
        <begin position="1"/>
        <end position="20"/>
    </location>
</feature>
<accession>A0A9P6Z7H1</accession>
<feature type="compositionally biased region" description="Basic and acidic residues" evidence="5">
    <location>
        <begin position="160"/>
        <end position="177"/>
    </location>
</feature>
<dbReference type="PANTHER" id="PTHR33572:SF3">
    <property type="entry name" value="VELVET COMPLEX SUBUNIT B"/>
    <property type="match status" value="1"/>
</dbReference>
<proteinExistence type="predicted"/>
<evidence type="ECO:0000256" key="5">
    <source>
        <dbReference type="SAM" id="MobiDB-lite"/>
    </source>
</evidence>
<gene>
    <name evidence="7" type="ORF">G6F50_003886</name>
</gene>
<evidence type="ECO:0000256" key="2">
    <source>
        <dbReference type="ARBA" id="ARBA00023015"/>
    </source>
</evidence>
<evidence type="ECO:0000259" key="6">
    <source>
        <dbReference type="PROSITE" id="PS51821"/>
    </source>
</evidence>
<keyword evidence="2" id="KW-0805">Transcription regulation</keyword>
<evidence type="ECO:0000313" key="7">
    <source>
        <dbReference type="EMBL" id="KAG1572262.1"/>
    </source>
</evidence>
<name>A0A9P6Z7H1_9FUNG</name>
<feature type="region of interest" description="Disordered" evidence="5">
    <location>
        <begin position="155"/>
        <end position="180"/>
    </location>
</feature>
<dbReference type="PANTHER" id="PTHR33572">
    <property type="entry name" value="SPORE DEVELOPMENT REGULATOR VOSA"/>
    <property type="match status" value="1"/>
</dbReference>
<organism evidence="7 8">
    <name type="scientific">Rhizopus delemar</name>
    <dbReference type="NCBI Taxonomy" id="936053"/>
    <lineage>
        <taxon>Eukaryota</taxon>
        <taxon>Fungi</taxon>
        <taxon>Fungi incertae sedis</taxon>
        <taxon>Mucoromycota</taxon>
        <taxon>Mucoromycotina</taxon>
        <taxon>Mucoromycetes</taxon>
        <taxon>Mucorales</taxon>
        <taxon>Mucorineae</taxon>
        <taxon>Rhizopodaceae</taxon>
        <taxon>Rhizopus</taxon>
    </lineage>
</organism>
<dbReference type="AlphaFoldDB" id="A0A9P6Z7H1"/>
<protein>
    <recommendedName>
        <fullName evidence="6">Velvet domain-containing protein</fullName>
    </recommendedName>
</protein>
<sequence>MNNINEDLDNYYIPQPSEQEDQLQLPTSELDFHPQMTASYQLDFNPFYSGHSTHFHEPIDLHTSSMLDQSLFHKQPFLEPQPLLSERPPATGFTGSSSTNPFGYNNNNNTQENLLLNDQDPNGLMSNFGPLPTFYTQPRQEQDIFSELINLAKANNGSDRSSKEPSPHAQHKLDKFHKPSNAEISQRERLVYDLKIVQQPARARMCGFGDKDRRPIVPAPILQLFVTDREGHDIDPEAFDVTFLVVLCDSCLLTGEPATSTSNNSKMGNSVPVSQVVVFSSSDDSKNPRTSRLKNLVGSSVVSANKLYDLDDKLGIFFIFHDISLRTEGTFRLKFSLVDVGSPYTHNVNTEALSQVIKSVYSDPFTVYTAKKYPGVVQASPLSICFARQGIKIPVRKDPSGLKNKKKDTRD</sequence>
<reference evidence="7 8" key="1">
    <citation type="journal article" date="2020" name="Microb. Genom.">
        <title>Genetic diversity of clinical and environmental Mucorales isolates obtained from an investigation of mucormycosis cases among solid organ transplant recipients.</title>
        <authorList>
            <person name="Nguyen M.H."/>
            <person name="Kaul D."/>
            <person name="Muto C."/>
            <person name="Cheng S.J."/>
            <person name="Richter R.A."/>
            <person name="Bruno V.M."/>
            <person name="Liu G."/>
            <person name="Beyhan S."/>
            <person name="Sundermann A.J."/>
            <person name="Mounaud S."/>
            <person name="Pasculle A.W."/>
            <person name="Nierman W.C."/>
            <person name="Driscoll E."/>
            <person name="Cumbie R."/>
            <person name="Clancy C.J."/>
            <person name="Dupont C.L."/>
        </authorList>
    </citation>
    <scope>NUCLEOTIDE SEQUENCE [LARGE SCALE GENOMIC DNA]</scope>
    <source>
        <strain evidence="7 8">GL24</strain>
    </source>
</reference>
<dbReference type="PROSITE" id="PS51821">
    <property type="entry name" value="VELVET"/>
    <property type="match status" value="1"/>
</dbReference>
<dbReference type="Proteomes" id="UP000740926">
    <property type="component" value="Unassembled WGS sequence"/>
</dbReference>
<dbReference type="InterPro" id="IPR037525">
    <property type="entry name" value="Velvet_dom"/>
</dbReference>
<keyword evidence="8" id="KW-1185">Reference proteome</keyword>
<dbReference type="GO" id="GO:0005634">
    <property type="term" value="C:nucleus"/>
    <property type="evidence" value="ECO:0007669"/>
    <property type="project" value="UniProtKB-SubCell"/>
</dbReference>
<keyword evidence="3" id="KW-0804">Transcription</keyword>
<dbReference type="EMBL" id="JAANIU010000440">
    <property type="protein sequence ID" value="KAG1572262.1"/>
    <property type="molecule type" value="Genomic_DNA"/>
</dbReference>
<comment type="caution">
    <text evidence="7">The sequence shown here is derived from an EMBL/GenBank/DDBJ whole genome shotgun (WGS) entry which is preliminary data.</text>
</comment>
<dbReference type="Gene3D" id="2.60.40.3960">
    <property type="entry name" value="Velvet domain"/>
    <property type="match status" value="1"/>
</dbReference>
<evidence type="ECO:0000256" key="1">
    <source>
        <dbReference type="ARBA" id="ARBA00004123"/>
    </source>
</evidence>
<evidence type="ECO:0000256" key="4">
    <source>
        <dbReference type="ARBA" id="ARBA00023242"/>
    </source>
</evidence>
<keyword evidence="4" id="KW-0539">Nucleus</keyword>